<proteinExistence type="predicted"/>
<feature type="transmembrane region" description="Helical" evidence="6">
    <location>
        <begin position="219"/>
        <end position="236"/>
    </location>
</feature>
<dbReference type="PANTHER" id="PTHR46626:SF1">
    <property type="entry name" value="RETICULON-LIKE PROTEIN B21"/>
    <property type="match status" value="1"/>
</dbReference>
<dbReference type="PROSITE" id="PS50845">
    <property type="entry name" value="RETICULON"/>
    <property type="match status" value="1"/>
</dbReference>
<comment type="caution">
    <text evidence="9">The sequence shown here is derived from an EMBL/GenBank/DDBJ whole genome shotgun (WGS) entry which is preliminary data.</text>
</comment>
<dbReference type="Proteomes" id="UP001412067">
    <property type="component" value="Unassembled WGS sequence"/>
</dbReference>
<keyword evidence="4 6" id="KW-1133">Transmembrane helix</keyword>
<evidence type="ECO:0000256" key="6">
    <source>
        <dbReference type="RuleBase" id="RU363132"/>
    </source>
</evidence>
<dbReference type="InterPro" id="IPR044647">
    <property type="entry name" value="RTNLB17/18/21"/>
</dbReference>
<accession>A0ABR2LGM3</accession>
<keyword evidence="10" id="KW-1185">Reference proteome</keyword>
<comment type="subcellular location">
    <subcellularLocation>
        <location evidence="1 6">Endoplasmic reticulum membrane</location>
        <topology evidence="1 6">Multi-pass membrane protein</topology>
    </subcellularLocation>
</comment>
<name>A0ABR2LGM3_9ASPA</name>
<feature type="transmembrane region" description="Helical" evidence="6">
    <location>
        <begin position="242"/>
        <end position="260"/>
    </location>
</feature>
<keyword evidence="2 6" id="KW-0812">Transmembrane</keyword>
<feature type="transmembrane region" description="Helical" evidence="6">
    <location>
        <begin position="319"/>
        <end position="346"/>
    </location>
</feature>
<organism evidence="9 10">
    <name type="scientific">Platanthera guangdongensis</name>
    <dbReference type="NCBI Taxonomy" id="2320717"/>
    <lineage>
        <taxon>Eukaryota</taxon>
        <taxon>Viridiplantae</taxon>
        <taxon>Streptophyta</taxon>
        <taxon>Embryophyta</taxon>
        <taxon>Tracheophyta</taxon>
        <taxon>Spermatophyta</taxon>
        <taxon>Magnoliopsida</taxon>
        <taxon>Liliopsida</taxon>
        <taxon>Asparagales</taxon>
        <taxon>Orchidaceae</taxon>
        <taxon>Orchidoideae</taxon>
        <taxon>Orchideae</taxon>
        <taxon>Orchidinae</taxon>
        <taxon>Platanthera</taxon>
    </lineage>
</organism>
<evidence type="ECO:0000256" key="3">
    <source>
        <dbReference type="ARBA" id="ARBA00022824"/>
    </source>
</evidence>
<dbReference type="EMBL" id="JBBWWR010000020">
    <property type="protein sequence ID" value="KAK8939729.1"/>
    <property type="molecule type" value="Genomic_DNA"/>
</dbReference>
<feature type="region of interest" description="Disordered" evidence="7">
    <location>
        <begin position="426"/>
        <end position="489"/>
    </location>
</feature>
<protein>
    <recommendedName>
        <fullName evidence="6">Reticulon-like protein</fullName>
    </recommendedName>
</protein>
<evidence type="ECO:0000256" key="7">
    <source>
        <dbReference type="SAM" id="MobiDB-lite"/>
    </source>
</evidence>
<evidence type="ECO:0000256" key="5">
    <source>
        <dbReference type="ARBA" id="ARBA00023136"/>
    </source>
</evidence>
<dbReference type="InterPro" id="IPR003388">
    <property type="entry name" value="Reticulon"/>
</dbReference>
<evidence type="ECO:0000256" key="1">
    <source>
        <dbReference type="ARBA" id="ARBA00004477"/>
    </source>
</evidence>
<evidence type="ECO:0000256" key="2">
    <source>
        <dbReference type="ARBA" id="ARBA00022692"/>
    </source>
</evidence>
<keyword evidence="3 6" id="KW-0256">Endoplasmic reticulum</keyword>
<reference evidence="9 10" key="1">
    <citation type="journal article" date="2022" name="Nat. Plants">
        <title>Genomes of leafy and leafless Platanthera orchids illuminate the evolution of mycoheterotrophy.</title>
        <authorList>
            <person name="Li M.H."/>
            <person name="Liu K.W."/>
            <person name="Li Z."/>
            <person name="Lu H.C."/>
            <person name="Ye Q.L."/>
            <person name="Zhang D."/>
            <person name="Wang J.Y."/>
            <person name="Li Y.F."/>
            <person name="Zhong Z.M."/>
            <person name="Liu X."/>
            <person name="Yu X."/>
            <person name="Liu D.K."/>
            <person name="Tu X.D."/>
            <person name="Liu B."/>
            <person name="Hao Y."/>
            <person name="Liao X.Y."/>
            <person name="Jiang Y.T."/>
            <person name="Sun W.H."/>
            <person name="Chen J."/>
            <person name="Chen Y.Q."/>
            <person name="Ai Y."/>
            <person name="Zhai J.W."/>
            <person name="Wu S.S."/>
            <person name="Zhou Z."/>
            <person name="Hsiao Y.Y."/>
            <person name="Wu W.L."/>
            <person name="Chen Y.Y."/>
            <person name="Lin Y.F."/>
            <person name="Hsu J.L."/>
            <person name="Li C.Y."/>
            <person name="Wang Z.W."/>
            <person name="Zhao X."/>
            <person name="Zhong W.Y."/>
            <person name="Ma X.K."/>
            <person name="Ma L."/>
            <person name="Huang J."/>
            <person name="Chen G.Z."/>
            <person name="Huang M.Z."/>
            <person name="Huang L."/>
            <person name="Peng D.H."/>
            <person name="Luo Y.B."/>
            <person name="Zou S.Q."/>
            <person name="Chen S.P."/>
            <person name="Lan S."/>
            <person name="Tsai W.C."/>
            <person name="Van de Peer Y."/>
            <person name="Liu Z.J."/>
        </authorList>
    </citation>
    <scope>NUCLEOTIDE SEQUENCE [LARGE SCALE GENOMIC DNA]</scope>
    <source>
        <strain evidence="9">Lor288</strain>
    </source>
</reference>
<sequence>MQPATRRSAITRNGVAAGSVWETRMKMDEVTGGMKVFNAVGDSHDDEEGLRVYCKIRRRSNEVGVEKRKRKIWKQPEPQNSPILPAKLPATGSGVEVEGLMSGCHGDANDEEIEDEVMEIEVEEQKRGFDDKEMDLPVGKGKQIEEVKTIEENTEIPISVEKKTSYTVDLKEKDPDPAPYLQDDGEDEEEIKIDSIYEESNKMQHIVDLVMWRDISRTSFAFGFGTFLLLSSSYAGDLNFSLISVISYLGLLYLAVIFLMRSVLGRGEEQGINDRDDNHLIGEEDAIRYLRRILPYINELLLRTRALFSGDPETTMKMAVILFVMARCGSSLTVSTLVKLAFYGVFTVPKALSSYSVQLSRYGKFWLARFRDGWDTCTHKNAIAIAIFTLIWNLSSTVARIWAVFMLIIVIRLYQRRMIMTSDDRDEVFEEKQQQQQQQQKHQHLPLLPPPPPPQQQKNITNSLSLTPRPRREPGLAKMPLDVKVKRLK</sequence>
<evidence type="ECO:0000256" key="4">
    <source>
        <dbReference type="ARBA" id="ARBA00022989"/>
    </source>
</evidence>
<evidence type="ECO:0000313" key="9">
    <source>
        <dbReference type="EMBL" id="KAK8939729.1"/>
    </source>
</evidence>
<keyword evidence="5 6" id="KW-0472">Membrane</keyword>
<feature type="domain" description="Reticulon" evidence="8">
    <location>
        <begin position="206"/>
        <end position="372"/>
    </location>
</feature>
<feature type="transmembrane region" description="Helical" evidence="6">
    <location>
        <begin position="382"/>
        <end position="411"/>
    </location>
</feature>
<dbReference type="Pfam" id="PF02453">
    <property type="entry name" value="Reticulon"/>
    <property type="match status" value="1"/>
</dbReference>
<gene>
    <name evidence="9" type="primary">RTNLB21</name>
    <name evidence="9" type="ORF">KSP40_PGU019592</name>
</gene>
<evidence type="ECO:0000313" key="10">
    <source>
        <dbReference type="Proteomes" id="UP001412067"/>
    </source>
</evidence>
<feature type="compositionally biased region" description="Basic and acidic residues" evidence="7">
    <location>
        <begin position="470"/>
        <end position="489"/>
    </location>
</feature>
<evidence type="ECO:0000259" key="8">
    <source>
        <dbReference type="PROSITE" id="PS50845"/>
    </source>
</evidence>
<dbReference type="PANTHER" id="PTHR46626">
    <property type="entry name" value="RETICULON-LIKE PROTEIN B17"/>
    <property type="match status" value="1"/>
</dbReference>